<dbReference type="GO" id="GO:0016787">
    <property type="term" value="F:hydrolase activity"/>
    <property type="evidence" value="ECO:0007669"/>
    <property type="project" value="UniProtKB-KW"/>
</dbReference>
<organism evidence="3">
    <name type="scientific">freshwater metagenome</name>
    <dbReference type="NCBI Taxonomy" id="449393"/>
    <lineage>
        <taxon>unclassified sequences</taxon>
        <taxon>metagenomes</taxon>
        <taxon>ecological metagenomes</taxon>
    </lineage>
</organism>
<dbReference type="Gene3D" id="3.10.129.10">
    <property type="entry name" value="Hotdog Thioesterase"/>
    <property type="match status" value="1"/>
</dbReference>
<dbReference type="SUPFAM" id="SSF54637">
    <property type="entry name" value="Thioesterase/thiol ester dehydrase-isomerase"/>
    <property type="match status" value="1"/>
</dbReference>
<evidence type="ECO:0000313" key="3">
    <source>
        <dbReference type="EMBL" id="CAB4675431.1"/>
    </source>
</evidence>
<feature type="domain" description="Thioesterase" evidence="2">
    <location>
        <begin position="59"/>
        <end position="134"/>
    </location>
</feature>
<reference evidence="3" key="1">
    <citation type="submission" date="2020-05" db="EMBL/GenBank/DDBJ databases">
        <authorList>
            <person name="Chiriac C."/>
            <person name="Salcher M."/>
            <person name="Ghai R."/>
            <person name="Kavagutti S V."/>
        </authorList>
    </citation>
    <scope>NUCLEOTIDE SEQUENCE</scope>
</reference>
<dbReference type="NCBIfam" id="TIGR00369">
    <property type="entry name" value="unchar_dom_1"/>
    <property type="match status" value="1"/>
</dbReference>
<evidence type="ECO:0000256" key="1">
    <source>
        <dbReference type="ARBA" id="ARBA00022801"/>
    </source>
</evidence>
<dbReference type="InterPro" id="IPR029069">
    <property type="entry name" value="HotDog_dom_sf"/>
</dbReference>
<gene>
    <name evidence="3" type="ORF">UFOPK2242_01721</name>
</gene>
<sequence length="155" mass="16276">MWGVQSPLPVASRLMRSMDKSLGDGGMALLSQIGLNFDSYGEGWVEATWNPTPLACNPMGGVHGGVYGVVHDAAMNFATNSALEKGEHGATISISYSTLRGAASGDVLSVRGEVVRVTKQIAYLTTTISNAEGEPVSTATGTFFLRRRPAAEPTT</sequence>
<proteinExistence type="predicted"/>
<dbReference type="PANTHER" id="PTHR43240">
    <property type="entry name" value="1,4-DIHYDROXY-2-NAPHTHOYL-COA THIOESTERASE 1"/>
    <property type="match status" value="1"/>
</dbReference>
<evidence type="ECO:0000259" key="2">
    <source>
        <dbReference type="Pfam" id="PF03061"/>
    </source>
</evidence>
<dbReference type="AlphaFoldDB" id="A0A6J6MMC1"/>
<name>A0A6J6MMC1_9ZZZZ</name>
<dbReference type="InterPro" id="IPR006683">
    <property type="entry name" value="Thioestr_dom"/>
</dbReference>
<keyword evidence="1" id="KW-0378">Hydrolase</keyword>
<dbReference type="EMBL" id="CAEZWM010000311">
    <property type="protein sequence ID" value="CAB4675431.1"/>
    <property type="molecule type" value="Genomic_DNA"/>
</dbReference>
<dbReference type="Pfam" id="PF03061">
    <property type="entry name" value="4HBT"/>
    <property type="match status" value="1"/>
</dbReference>
<dbReference type="CDD" id="cd03443">
    <property type="entry name" value="PaaI_thioesterase"/>
    <property type="match status" value="1"/>
</dbReference>
<protein>
    <submittedName>
        <fullName evidence="3">Unannotated protein</fullName>
    </submittedName>
</protein>
<dbReference type="InterPro" id="IPR003736">
    <property type="entry name" value="PAAI_dom"/>
</dbReference>
<accession>A0A6J6MMC1</accession>